<protein>
    <submittedName>
        <fullName evidence="2">Uncharacterized protein</fullName>
    </submittedName>
</protein>
<organism evidence="2 3">
    <name type="scientific">Ascodesmis nigricans</name>
    <dbReference type="NCBI Taxonomy" id="341454"/>
    <lineage>
        <taxon>Eukaryota</taxon>
        <taxon>Fungi</taxon>
        <taxon>Dikarya</taxon>
        <taxon>Ascomycota</taxon>
        <taxon>Pezizomycotina</taxon>
        <taxon>Pezizomycetes</taxon>
        <taxon>Pezizales</taxon>
        <taxon>Ascodesmidaceae</taxon>
        <taxon>Ascodesmis</taxon>
    </lineage>
</organism>
<feature type="region of interest" description="Disordered" evidence="1">
    <location>
        <begin position="188"/>
        <end position="213"/>
    </location>
</feature>
<feature type="compositionally biased region" description="Low complexity" evidence="1">
    <location>
        <begin position="293"/>
        <end position="304"/>
    </location>
</feature>
<feature type="compositionally biased region" description="Pro residues" evidence="1">
    <location>
        <begin position="305"/>
        <end position="345"/>
    </location>
</feature>
<dbReference type="InParanoid" id="A0A4S2MLS4"/>
<dbReference type="PRINTS" id="PR01217">
    <property type="entry name" value="PRICHEXTENSN"/>
</dbReference>
<evidence type="ECO:0000256" key="1">
    <source>
        <dbReference type="SAM" id="MobiDB-lite"/>
    </source>
</evidence>
<accession>A0A4S2MLS4</accession>
<dbReference type="Proteomes" id="UP000298138">
    <property type="component" value="Unassembled WGS sequence"/>
</dbReference>
<gene>
    <name evidence="2" type="ORF">EX30DRAFT_169513</name>
</gene>
<name>A0A4S2MLS4_9PEZI</name>
<feature type="compositionally biased region" description="Acidic residues" evidence="1">
    <location>
        <begin position="244"/>
        <end position="258"/>
    </location>
</feature>
<feature type="compositionally biased region" description="Basic residues" evidence="1">
    <location>
        <begin position="542"/>
        <end position="568"/>
    </location>
</feature>
<dbReference type="EMBL" id="ML220146">
    <property type="protein sequence ID" value="TGZ78011.1"/>
    <property type="molecule type" value="Genomic_DNA"/>
</dbReference>
<evidence type="ECO:0000313" key="2">
    <source>
        <dbReference type="EMBL" id="TGZ78011.1"/>
    </source>
</evidence>
<reference evidence="2 3" key="1">
    <citation type="submission" date="2019-04" db="EMBL/GenBank/DDBJ databases">
        <title>Comparative genomics and transcriptomics to analyze fruiting body development in filamentous ascomycetes.</title>
        <authorList>
            <consortium name="DOE Joint Genome Institute"/>
            <person name="Lutkenhaus R."/>
            <person name="Traeger S."/>
            <person name="Breuer J."/>
            <person name="Kuo A."/>
            <person name="Lipzen A."/>
            <person name="Pangilinan J."/>
            <person name="Dilworth D."/>
            <person name="Sandor L."/>
            <person name="Poggeler S."/>
            <person name="Barry K."/>
            <person name="Grigoriev I.V."/>
            <person name="Nowrousian M."/>
        </authorList>
    </citation>
    <scope>NUCLEOTIDE SEQUENCE [LARGE SCALE GENOMIC DNA]</scope>
    <source>
        <strain evidence="2 3">CBS 389.68</strain>
    </source>
</reference>
<feature type="region of interest" description="Disordered" evidence="1">
    <location>
        <begin position="534"/>
        <end position="573"/>
    </location>
</feature>
<sequence length="658" mass="73649">MFAPSTMDYWSLVRQLQNCCLHRTVASSCTTKELLRGFHERPPSPPPAPRYASSPSTFDSRKELHARHIELGSAFFRDVMAIDTARIVMRITCKEQDTRDLVKREAGRLVQLLKDFGHKVLLPLKRQRKQEELETVLAEEFPPMVETMALFFRCYGFEEFADELISMKPFLNGTRVRKLKLWSAKGGAAEESMKATARGRQANRAGVSNGRKPDITECFNHWLEERQRRPHAPPVFEFRKVENDSDISESERDSDDESNYSPRRRMQPSPTTSPEPEVLELQRKAPTPRVHQLPKQVVPQVQQRPPSPLPPPPPRAPCSRPEPPARTALPSPPPPPSAPINPPTSQPSQSHRPPPVTSAPPKKRKLNTKAASGSVAKVPNLGTIGQSRRMPRTTSAPRRITKSSKKQPAPQPPPAPQPALPGPPSATIQKSSYAPPTPPISSTSSFTVEGDSSDAGLETDVEYPSPFCRPFTPPMTNTSYPSHHLSIVAISPRGKCESNHQMMTPGGWTQMHDTPAWDVQMPPQYQHIPHHSGVQGQTMHLHPQHPQHHPQHHHHHHMPQKNHHHHYHQQQGQGMMLTTTTTAEATPNYHHTTGAVPPPQPATIMTPTTTVQQHHPQLVPTYKFVANNVYAEEYQWMGNNVTPLGMPFADDGCYFSGM</sequence>
<feature type="region of interest" description="Disordered" evidence="1">
    <location>
        <begin position="37"/>
        <end position="57"/>
    </location>
</feature>
<feature type="region of interest" description="Disordered" evidence="1">
    <location>
        <begin position="233"/>
        <end position="470"/>
    </location>
</feature>
<proteinExistence type="predicted"/>
<evidence type="ECO:0000313" key="3">
    <source>
        <dbReference type="Proteomes" id="UP000298138"/>
    </source>
</evidence>
<keyword evidence="3" id="KW-1185">Reference proteome</keyword>
<dbReference type="AlphaFoldDB" id="A0A4S2MLS4"/>
<feature type="compositionally biased region" description="Pro residues" evidence="1">
    <location>
        <begin position="409"/>
        <end position="424"/>
    </location>
</feature>